<dbReference type="EMBL" id="JANPWB010000010">
    <property type="protein sequence ID" value="KAJ1146354.1"/>
    <property type="molecule type" value="Genomic_DNA"/>
</dbReference>
<name>A0AAV7R0L9_PLEWA</name>
<dbReference type="AlphaFoldDB" id="A0AAV7R0L9"/>
<proteinExistence type="predicted"/>
<sequence>MEEVTRIVGRMESAREKSEGWERWRRPRGESEGWESARQAPLVRGPRAGLLGEQIAAPLILGLKTSGLILSGQEALEPLSLFVDVHQVNCSERQAGAGGRNTSRTFPDVRSAVWDILRFLS</sequence>
<keyword evidence="3" id="KW-1185">Reference proteome</keyword>
<gene>
    <name evidence="2" type="ORF">NDU88_012631</name>
</gene>
<organism evidence="2 3">
    <name type="scientific">Pleurodeles waltl</name>
    <name type="common">Iberian ribbed newt</name>
    <dbReference type="NCBI Taxonomy" id="8319"/>
    <lineage>
        <taxon>Eukaryota</taxon>
        <taxon>Metazoa</taxon>
        <taxon>Chordata</taxon>
        <taxon>Craniata</taxon>
        <taxon>Vertebrata</taxon>
        <taxon>Euteleostomi</taxon>
        <taxon>Amphibia</taxon>
        <taxon>Batrachia</taxon>
        <taxon>Caudata</taxon>
        <taxon>Salamandroidea</taxon>
        <taxon>Salamandridae</taxon>
        <taxon>Pleurodelinae</taxon>
        <taxon>Pleurodeles</taxon>
    </lineage>
</organism>
<evidence type="ECO:0000256" key="1">
    <source>
        <dbReference type="SAM" id="MobiDB-lite"/>
    </source>
</evidence>
<feature type="compositionally biased region" description="Basic and acidic residues" evidence="1">
    <location>
        <begin position="12"/>
        <end position="31"/>
    </location>
</feature>
<evidence type="ECO:0000313" key="2">
    <source>
        <dbReference type="EMBL" id="KAJ1146354.1"/>
    </source>
</evidence>
<dbReference type="Proteomes" id="UP001066276">
    <property type="component" value="Chromosome 6"/>
</dbReference>
<feature type="region of interest" description="Disordered" evidence="1">
    <location>
        <begin position="1"/>
        <end position="40"/>
    </location>
</feature>
<accession>A0AAV7R0L9</accession>
<reference evidence="2" key="1">
    <citation type="journal article" date="2022" name="bioRxiv">
        <title>Sequencing and chromosome-scale assembly of the giantPleurodeles waltlgenome.</title>
        <authorList>
            <person name="Brown T."/>
            <person name="Elewa A."/>
            <person name="Iarovenko S."/>
            <person name="Subramanian E."/>
            <person name="Araus A.J."/>
            <person name="Petzold A."/>
            <person name="Susuki M."/>
            <person name="Suzuki K.-i.T."/>
            <person name="Hayashi T."/>
            <person name="Toyoda A."/>
            <person name="Oliveira C."/>
            <person name="Osipova E."/>
            <person name="Leigh N.D."/>
            <person name="Simon A."/>
            <person name="Yun M.H."/>
        </authorList>
    </citation>
    <scope>NUCLEOTIDE SEQUENCE</scope>
    <source>
        <strain evidence="2">20211129_DDA</strain>
        <tissue evidence="2">Liver</tissue>
    </source>
</reference>
<comment type="caution">
    <text evidence="2">The sequence shown here is derived from an EMBL/GenBank/DDBJ whole genome shotgun (WGS) entry which is preliminary data.</text>
</comment>
<evidence type="ECO:0000313" key="3">
    <source>
        <dbReference type="Proteomes" id="UP001066276"/>
    </source>
</evidence>
<protein>
    <submittedName>
        <fullName evidence="2">Uncharacterized protein</fullName>
    </submittedName>
</protein>